<feature type="transmembrane region" description="Helical" evidence="2">
    <location>
        <begin position="21"/>
        <end position="41"/>
    </location>
</feature>
<dbReference type="OrthoDB" id="6876592at2"/>
<proteinExistence type="predicted"/>
<evidence type="ECO:0000313" key="3">
    <source>
        <dbReference type="EMBL" id="ALS97012.1"/>
    </source>
</evidence>
<keyword evidence="4" id="KW-1185">Reference proteome</keyword>
<reference evidence="3 4" key="1">
    <citation type="submission" date="2015-12" db="EMBL/GenBank/DDBJ databases">
        <title>Complete genome of Lacimicrobium alkaliphilum KCTC 32984.</title>
        <authorList>
            <person name="Kim S.-G."/>
            <person name="Lee Y.-J."/>
        </authorList>
    </citation>
    <scope>NUCLEOTIDE SEQUENCE [LARGE SCALE GENOMIC DNA]</scope>
    <source>
        <strain evidence="3 4">YelD216</strain>
    </source>
</reference>
<keyword evidence="2" id="KW-1133">Transmembrane helix</keyword>
<keyword evidence="1" id="KW-0175">Coiled coil</keyword>
<evidence type="ECO:0000256" key="1">
    <source>
        <dbReference type="SAM" id="Coils"/>
    </source>
</evidence>
<evidence type="ECO:0000256" key="2">
    <source>
        <dbReference type="SAM" id="Phobius"/>
    </source>
</evidence>
<organism evidence="3 4">
    <name type="scientific">Lacimicrobium alkaliphilum</name>
    <dbReference type="NCBI Taxonomy" id="1526571"/>
    <lineage>
        <taxon>Bacteria</taxon>
        <taxon>Pseudomonadati</taxon>
        <taxon>Pseudomonadota</taxon>
        <taxon>Gammaproteobacteria</taxon>
        <taxon>Alteromonadales</taxon>
        <taxon>Alteromonadaceae</taxon>
        <taxon>Lacimicrobium</taxon>
    </lineage>
</organism>
<dbReference type="InterPro" id="IPR007813">
    <property type="entry name" value="PilN"/>
</dbReference>
<accession>A0A0U2Z3H9</accession>
<name>A0A0U2Z3H9_9ALTE</name>
<evidence type="ECO:0000313" key="4">
    <source>
        <dbReference type="Proteomes" id="UP000068447"/>
    </source>
</evidence>
<dbReference type="KEGG" id="lal:AT746_01110"/>
<keyword evidence="2" id="KW-0472">Membrane</keyword>
<keyword evidence="2" id="KW-0812">Transmembrane</keyword>
<feature type="coiled-coil region" evidence="1">
    <location>
        <begin position="46"/>
        <end position="106"/>
    </location>
</feature>
<dbReference type="Proteomes" id="UP000068447">
    <property type="component" value="Chromosome"/>
</dbReference>
<evidence type="ECO:0008006" key="5">
    <source>
        <dbReference type="Google" id="ProtNLM"/>
    </source>
</evidence>
<sequence length="203" mass="22967">MKNQVNFYQPSPKSGSESVNLNLVLICCLIATVLVAGWSVYSSAELDQWQAREKAQKRDLDNIRQRLQQATAALDTQPDVRLVQQAEQLQREIQAQNYLLGRLRNEQQTGRGTYAQLMLALASQHQQDIWLTHIAVTGNRLQLQGKSLSAESVPRWLQGLSKSDYFVGTRFGSLKVFRDEEQLLNFILGATELQPDNALRPKS</sequence>
<protein>
    <recommendedName>
        <fullName evidence="5">MSHA biogenesis protein MshI</fullName>
    </recommendedName>
</protein>
<dbReference type="RefSeq" id="WP_062475242.1">
    <property type="nucleotide sequence ID" value="NZ_CP013650.1"/>
</dbReference>
<dbReference type="AlphaFoldDB" id="A0A0U2Z3H9"/>
<gene>
    <name evidence="3" type="ORF">AT746_01110</name>
</gene>
<dbReference type="Pfam" id="PF05137">
    <property type="entry name" value="PilN"/>
    <property type="match status" value="1"/>
</dbReference>
<dbReference type="EMBL" id="CP013650">
    <property type="protein sequence ID" value="ALS97012.1"/>
    <property type="molecule type" value="Genomic_DNA"/>
</dbReference>
<dbReference type="STRING" id="1526571.AT746_01110"/>